<protein>
    <recommendedName>
        <fullName evidence="6">DUF11 domain-containing protein</fullName>
    </recommendedName>
</protein>
<proteinExistence type="predicted"/>
<feature type="compositionally biased region" description="Low complexity" evidence="1">
    <location>
        <begin position="88"/>
        <end position="103"/>
    </location>
</feature>
<feature type="signal peptide" evidence="3">
    <location>
        <begin position="1"/>
        <end position="38"/>
    </location>
</feature>
<feature type="compositionally biased region" description="Low complexity" evidence="1">
    <location>
        <begin position="111"/>
        <end position="123"/>
    </location>
</feature>
<name>A0ABX0ZCE4_9ACTN</name>
<keyword evidence="2" id="KW-1133">Transmembrane helix</keyword>
<dbReference type="EMBL" id="JAATEO010000047">
    <property type="protein sequence ID" value="NJP35591.1"/>
    <property type="molecule type" value="Genomic_DNA"/>
</dbReference>
<evidence type="ECO:0000256" key="3">
    <source>
        <dbReference type="SAM" id="SignalP"/>
    </source>
</evidence>
<keyword evidence="2" id="KW-0812">Transmembrane</keyword>
<evidence type="ECO:0000256" key="1">
    <source>
        <dbReference type="SAM" id="MobiDB-lite"/>
    </source>
</evidence>
<evidence type="ECO:0000313" key="5">
    <source>
        <dbReference type="Proteomes" id="UP000783871"/>
    </source>
</evidence>
<reference evidence="4 5" key="1">
    <citation type="submission" date="2020-03" db="EMBL/GenBank/DDBJ databases">
        <title>WGS of actinomycetes isolated from Thailand.</title>
        <authorList>
            <person name="Thawai C."/>
        </authorList>
    </citation>
    <scope>NUCLEOTIDE SEQUENCE [LARGE SCALE GENOMIC DNA]</scope>
    <source>
        <strain evidence="4 5">HSS6-12</strain>
    </source>
</reference>
<comment type="caution">
    <text evidence="4">The sequence shown here is derived from an EMBL/GenBank/DDBJ whole genome shotgun (WGS) entry which is preliminary data.</text>
</comment>
<evidence type="ECO:0000313" key="4">
    <source>
        <dbReference type="EMBL" id="NJP35591.1"/>
    </source>
</evidence>
<keyword evidence="3" id="KW-0732">Signal</keyword>
<feature type="chain" id="PRO_5046678611" description="DUF11 domain-containing protein" evidence="3">
    <location>
        <begin position="39"/>
        <end position="470"/>
    </location>
</feature>
<dbReference type="RefSeq" id="WP_168003908.1">
    <property type="nucleotide sequence ID" value="NZ_JAATEO010000047.1"/>
</dbReference>
<feature type="compositionally biased region" description="Low complexity" evidence="1">
    <location>
        <begin position="64"/>
        <end position="79"/>
    </location>
</feature>
<organism evidence="4 5">
    <name type="scientific">Micromonospora thermarum</name>
    <dbReference type="NCBI Taxonomy" id="2720024"/>
    <lineage>
        <taxon>Bacteria</taxon>
        <taxon>Bacillati</taxon>
        <taxon>Actinomycetota</taxon>
        <taxon>Actinomycetes</taxon>
        <taxon>Micromonosporales</taxon>
        <taxon>Micromonosporaceae</taxon>
        <taxon>Micromonospora</taxon>
    </lineage>
</organism>
<feature type="transmembrane region" description="Helical" evidence="2">
    <location>
        <begin position="431"/>
        <end position="449"/>
    </location>
</feature>
<sequence length="470" mass="46766">MARVDQPAGRRTRDPRTTCRLAASLAVALTVAAMPGWATVAPVLDRVAVATTEPTEPGGGATEPGGETPTGAPTSTEPAPTSPPPTTAEPTSTAPTGDPAPTTTQPPDPAPVTTAPTTAAPTTAAPPPPPPPVQPPAPGGSAPLGVSVSTGDVVLTSAYWNARSTVTTLRVTVTNTGGITERIRLAYTLPAGITDAGTKGCAATGGGGHQCGAWTSAPGSRFSTDLRLRVSGDAWRRMPLSGSVRVTATAPGAAPVSDNQGFAVLFPAGPPAAGIKLEADEVTFDGGGAASALRVRLGNTGSVDASGRVEVVLPAGVTVPTPPPGCVAVELTRTRCVVGTVRAGRTTDLRLPVTATPEAQRDAPLAGAVVGKLDPRSGKSRQVQMSFRIVAAAALATPVASPPAPVESQGVLPVGAPDDDAGGMSSVQRTAVILIAVSTLLVVAALALATTSLRRRMTEPVTGPTPPAAE</sequence>
<keyword evidence="5" id="KW-1185">Reference proteome</keyword>
<gene>
    <name evidence="4" type="ORF">HCJ94_27395</name>
</gene>
<accession>A0ABX0ZCE4</accession>
<evidence type="ECO:0008006" key="6">
    <source>
        <dbReference type="Google" id="ProtNLM"/>
    </source>
</evidence>
<evidence type="ECO:0000256" key="2">
    <source>
        <dbReference type="SAM" id="Phobius"/>
    </source>
</evidence>
<feature type="region of interest" description="Disordered" evidence="1">
    <location>
        <begin position="52"/>
        <end position="145"/>
    </location>
</feature>
<feature type="compositionally biased region" description="Pro residues" evidence="1">
    <location>
        <begin position="124"/>
        <end position="138"/>
    </location>
</feature>
<dbReference type="Proteomes" id="UP000783871">
    <property type="component" value="Unassembled WGS sequence"/>
</dbReference>
<keyword evidence="2" id="KW-0472">Membrane</keyword>